<dbReference type="SUPFAM" id="SSF54862">
    <property type="entry name" value="4Fe-4S ferredoxins"/>
    <property type="match status" value="1"/>
</dbReference>
<comment type="cofactor">
    <cofactor evidence="1">
        <name>[4Fe-4S] cluster</name>
        <dbReference type="ChEBI" id="CHEBI:49883"/>
    </cofactor>
</comment>
<evidence type="ECO:0000256" key="4">
    <source>
        <dbReference type="ARBA" id="ARBA00022723"/>
    </source>
</evidence>
<reference evidence="9 10" key="1">
    <citation type="submission" date="2016-01" db="EMBL/GenBank/DDBJ databases">
        <title>Genome sequence of the acidophilic iron oxidising Ferrovum strain Z-31.</title>
        <authorList>
            <person name="Poehlein A."/>
            <person name="Ullrich S.R."/>
            <person name="Schloemann M."/>
            <person name="Muehling M."/>
            <person name="Daniel R."/>
        </authorList>
    </citation>
    <scope>NUCLEOTIDE SEQUENCE [LARGE SCALE GENOMIC DNA]</scope>
    <source>
        <strain evidence="9 10">Z-31</strain>
    </source>
</reference>
<dbReference type="GO" id="GO:0046872">
    <property type="term" value="F:metal ion binding"/>
    <property type="evidence" value="ECO:0007669"/>
    <property type="project" value="UniProtKB-KW"/>
</dbReference>
<dbReference type="GO" id="GO:0051539">
    <property type="term" value="F:4 iron, 4 sulfur cluster binding"/>
    <property type="evidence" value="ECO:0007669"/>
    <property type="project" value="UniProtKB-KW"/>
</dbReference>
<name>A0A149VZW6_9PROT</name>
<accession>A0A149VZW6</accession>
<organism evidence="9 10">
    <name type="scientific">Ferrovum myxofaciens</name>
    <dbReference type="NCBI Taxonomy" id="416213"/>
    <lineage>
        <taxon>Bacteria</taxon>
        <taxon>Pseudomonadati</taxon>
        <taxon>Pseudomonadota</taxon>
        <taxon>Betaproteobacteria</taxon>
        <taxon>Ferrovales</taxon>
        <taxon>Ferrovaceae</taxon>
        <taxon>Ferrovum</taxon>
    </lineage>
</organism>
<dbReference type="AlphaFoldDB" id="A0A149VZW6"/>
<sequence length="92" mass="10194">MLVAHDLGRVSGINFERNTKMAYKIISSQCTACSACEPECPNVAIYEKDGTFVINPKKCTECIGYFDDAQCVAVCPVENTCVIDNNYPRYQA</sequence>
<keyword evidence="6" id="KW-0408">Iron</keyword>
<dbReference type="PROSITE" id="PS51379">
    <property type="entry name" value="4FE4S_FER_2"/>
    <property type="match status" value="1"/>
</dbReference>
<evidence type="ECO:0000256" key="6">
    <source>
        <dbReference type="ARBA" id="ARBA00023004"/>
    </source>
</evidence>
<dbReference type="Gene3D" id="3.30.70.20">
    <property type="match status" value="1"/>
</dbReference>
<comment type="caution">
    <text evidence="9">The sequence shown here is derived from an EMBL/GenBank/DDBJ whole genome shotgun (WGS) entry which is preliminary data.</text>
</comment>
<evidence type="ECO:0000259" key="8">
    <source>
        <dbReference type="PROSITE" id="PS51379"/>
    </source>
</evidence>
<dbReference type="FunFam" id="3.30.70.20:FF:000045">
    <property type="entry name" value="Ferredoxin, 4Fe-4S"/>
    <property type="match status" value="1"/>
</dbReference>
<dbReference type="InterPro" id="IPR017900">
    <property type="entry name" value="4Fe4S_Fe_S_CS"/>
</dbReference>
<gene>
    <name evidence="9" type="primary">fer1_1</name>
    <name evidence="9" type="ORF">FEMY_06490</name>
</gene>
<dbReference type="Proteomes" id="UP000075653">
    <property type="component" value="Unassembled WGS sequence"/>
</dbReference>
<dbReference type="STRING" id="1789004.FEMY_06490"/>
<keyword evidence="3" id="KW-0004">4Fe-4S</keyword>
<evidence type="ECO:0000256" key="3">
    <source>
        <dbReference type="ARBA" id="ARBA00022485"/>
    </source>
</evidence>
<dbReference type="PATRIC" id="fig|1789004.3.peg.654"/>
<evidence type="ECO:0000313" key="9">
    <source>
        <dbReference type="EMBL" id="KXW58773.1"/>
    </source>
</evidence>
<feature type="domain" description="4Fe-4S ferredoxin-type" evidence="8">
    <location>
        <begin position="21"/>
        <end position="50"/>
    </location>
</feature>
<dbReference type="Pfam" id="PF13237">
    <property type="entry name" value="Fer4_10"/>
    <property type="match status" value="1"/>
</dbReference>
<protein>
    <submittedName>
        <fullName evidence="9">Ferredoxin-1</fullName>
    </submittedName>
</protein>
<dbReference type="InterPro" id="IPR017896">
    <property type="entry name" value="4Fe4S_Fe-S-bd"/>
</dbReference>
<evidence type="ECO:0000256" key="1">
    <source>
        <dbReference type="ARBA" id="ARBA00001966"/>
    </source>
</evidence>
<keyword evidence="5" id="KW-0249">Electron transport</keyword>
<keyword evidence="7" id="KW-0411">Iron-sulfur</keyword>
<evidence type="ECO:0000256" key="2">
    <source>
        <dbReference type="ARBA" id="ARBA00022448"/>
    </source>
</evidence>
<keyword evidence="2" id="KW-0813">Transport</keyword>
<evidence type="ECO:0000313" key="10">
    <source>
        <dbReference type="Proteomes" id="UP000075653"/>
    </source>
</evidence>
<evidence type="ECO:0000256" key="5">
    <source>
        <dbReference type="ARBA" id="ARBA00022982"/>
    </source>
</evidence>
<dbReference type="EMBL" id="LRRD01000010">
    <property type="protein sequence ID" value="KXW58773.1"/>
    <property type="molecule type" value="Genomic_DNA"/>
</dbReference>
<keyword evidence="4" id="KW-0479">Metal-binding</keyword>
<evidence type="ECO:0000256" key="7">
    <source>
        <dbReference type="ARBA" id="ARBA00023014"/>
    </source>
</evidence>
<dbReference type="PROSITE" id="PS00198">
    <property type="entry name" value="4FE4S_FER_1"/>
    <property type="match status" value="1"/>
</dbReference>
<proteinExistence type="predicted"/>
<keyword evidence="10" id="KW-1185">Reference proteome</keyword>